<dbReference type="Proteomes" id="UP000036908">
    <property type="component" value="Unassembled WGS sequence"/>
</dbReference>
<reference evidence="2" key="1">
    <citation type="submission" date="2014-11" db="EMBL/GenBank/DDBJ databases">
        <title>Genome sequencing of Roseivirga sp. D-25.</title>
        <authorList>
            <person name="Selvaratnam C."/>
            <person name="Thevarajoo S."/>
            <person name="Goh K.M."/>
            <person name="Eee R."/>
            <person name="Chan K.-G."/>
            <person name="Chong C.S."/>
        </authorList>
    </citation>
    <scope>NUCLEOTIDE SEQUENCE [LARGE SCALE GENOMIC DNA]</scope>
    <source>
        <strain evidence="2">D-25</strain>
    </source>
</reference>
<gene>
    <name evidence="1" type="ORF">OB69_15635</name>
</gene>
<name>A0A0L8AHM3_9BACT</name>
<comment type="caution">
    <text evidence="1">The sequence shown here is derived from an EMBL/GenBank/DDBJ whole genome shotgun (WGS) entry which is preliminary data.</text>
</comment>
<evidence type="ECO:0008006" key="3">
    <source>
        <dbReference type="Google" id="ProtNLM"/>
    </source>
</evidence>
<dbReference type="AlphaFoldDB" id="A0A0L8AHM3"/>
<protein>
    <recommendedName>
        <fullName evidence="3">Restriction endonuclease</fullName>
    </recommendedName>
</protein>
<evidence type="ECO:0000313" key="1">
    <source>
        <dbReference type="EMBL" id="KOF01776.1"/>
    </source>
</evidence>
<organism evidence="1 2">
    <name type="scientific">Roseivirga seohaensis subsp. aquiponti</name>
    <dbReference type="NCBI Taxonomy" id="1566026"/>
    <lineage>
        <taxon>Bacteria</taxon>
        <taxon>Pseudomonadati</taxon>
        <taxon>Bacteroidota</taxon>
        <taxon>Cytophagia</taxon>
        <taxon>Cytophagales</taxon>
        <taxon>Roseivirgaceae</taxon>
        <taxon>Roseivirga</taxon>
    </lineage>
</organism>
<keyword evidence="2" id="KW-1185">Reference proteome</keyword>
<evidence type="ECO:0000313" key="2">
    <source>
        <dbReference type="Proteomes" id="UP000036908"/>
    </source>
</evidence>
<dbReference type="PATRIC" id="fig|1566026.4.peg.1448"/>
<sequence length="167" mass="19617">MMLLRKEEFYNWAYPDLNNNKTRADVAEFLVAKVLGLDRVQKRDWQSYDMITEKGLKIEVKASAYIQSWKQSKPSQIRFDIAPKVFWNEETGSYSQTKQRNADVYVFCLLKEMENINPLNTSQWEFYVCKTYLLDQVYGAQKSVGLKSLREITTSVEYQDLIGIVSR</sequence>
<dbReference type="EMBL" id="JSVA01000018">
    <property type="protein sequence ID" value="KOF01776.1"/>
    <property type="molecule type" value="Genomic_DNA"/>
</dbReference>
<accession>A0A0L8AHM3</accession>
<proteinExistence type="predicted"/>